<keyword evidence="1" id="KW-0812">Transmembrane</keyword>
<sequence>MLALRPGVFGLRASYVELLAQVLILLSAGYVVYSNRTLYRVIAFALVFIASVPLLLIMIPLYGEAFVAP</sequence>
<dbReference type="Proteomes" id="UP000282323">
    <property type="component" value="Unassembled WGS sequence"/>
</dbReference>
<keyword evidence="1" id="KW-1133">Transmembrane helix</keyword>
<reference evidence="2 3" key="1">
    <citation type="submission" date="2018-10" db="EMBL/GenBank/DDBJ databases">
        <title>Natrarchaeobius chitinivorans gen. nov., sp. nov., and Natrarchaeobius haloalkaliphilus sp. nov., alkaliphilic, chitin-utilizing haloarchaea from hypersaline alkaline lakes.</title>
        <authorList>
            <person name="Sorokin D.Y."/>
            <person name="Elcheninov A.G."/>
            <person name="Kostrikina N.A."/>
            <person name="Bale N.J."/>
            <person name="Sinninghe Damste J.S."/>
            <person name="Khijniak T.V."/>
            <person name="Kublanov I.V."/>
            <person name="Toshchakov S.V."/>
        </authorList>
    </citation>
    <scope>NUCLEOTIDE SEQUENCE [LARGE SCALE GENOMIC DNA]</scope>
    <source>
        <strain evidence="2 3">AArcht4T</strain>
    </source>
</reference>
<dbReference type="AlphaFoldDB" id="A0A3N6LTS2"/>
<dbReference type="EMBL" id="REGA01000023">
    <property type="protein sequence ID" value="RQG90874.1"/>
    <property type="molecule type" value="Genomic_DNA"/>
</dbReference>
<gene>
    <name evidence="2" type="ORF">EA473_19965</name>
</gene>
<name>A0A3N6LTS2_NATCH</name>
<accession>A0A3N6LTS2</accession>
<keyword evidence="1" id="KW-0472">Membrane</keyword>
<evidence type="ECO:0000313" key="2">
    <source>
        <dbReference type="EMBL" id="RQG90874.1"/>
    </source>
</evidence>
<comment type="caution">
    <text evidence="2">The sequence shown here is derived from an EMBL/GenBank/DDBJ whole genome shotgun (WGS) entry which is preliminary data.</text>
</comment>
<proteinExistence type="predicted"/>
<feature type="transmembrane region" description="Helical" evidence="1">
    <location>
        <begin position="12"/>
        <end position="33"/>
    </location>
</feature>
<feature type="transmembrane region" description="Helical" evidence="1">
    <location>
        <begin position="40"/>
        <end position="63"/>
    </location>
</feature>
<evidence type="ECO:0000313" key="3">
    <source>
        <dbReference type="Proteomes" id="UP000282323"/>
    </source>
</evidence>
<organism evidence="2 3">
    <name type="scientific">Natrarchaeobius chitinivorans</name>
    <dbReference type="NCBI Taxonomy" id="1679083"/>
    <lineage>
        <taxon>Archaea</taxon>
        <taxon>Methanobacteriati</taxon>
        <taxon>Methanobacteriota</taxon>
        <taxon>Stenosarchaea group</taxon>
        <taxon>Halobacteria</taxon>
        <taxon>Halobacteriales</taxon>
        <taxon>Natrialbaceae</taxon>
        <taxon>Natrarchaeobius</taxon>
    </lineage>
</organism>
<evidence type="ECO:0000256" key="1">
    <source>
        <dbReference type="SAM" id="Phobius"/>
    </source>
</evidence>
<protein>
    <submittedName>
        <fullName evidence="2">Uncharacterized protein</fullName>
    </submittedName>
</protein>
<keyword evidence="3" id="KW-1185">Reference proteome</keyword>